<dbReference type="GO" id="GO:0030245">
    <property type="term" value="P:cellulose catabolic process"/>
    <property type="evidence" value="ECO:0007669"/>
    <property type="project" value="UniProtKB-KW"/>
</dbReference>
<keyword evidence="1" id="KW-0378">Hydrolase</keyword>
<dbReference type="Pfam" id="PF00150">
    <property type="entry name" value="Cellulase"/>
    <property type="match status" value="1"/>
</dbReference>
<dbReference type="EMBL" id="CAFBMC010000033">
    <property type="protein sequence ID" value="CAB4897614.1"/>
    <property type="molecule type" value="Genomic_DNA"/>
</dbReference>
<evidence type="ECO:0000259" key="6">
    <source>
        <dbReference type="Pfam" id="PF00150"/>
    </source>
</evidence>
<dbReference type="EMBL" id="CAFBPZ010000029">
    <property type="protein sequence ID" value="CAB5037296.1"/>
    <property type="molecule type" value="Genomic_DNA"/>
</dbReference>
<evidence type="ECO:0000313" key="7">
    <source>
        <dbReference type="EMBL" id="CAB4897614.1"/>
    </source>
</evidence>
<sequence>MLTRRVLLSLLLAFGLLATFPSLPHTTAASTTPSFPLSTNGSVIVDNSGKTVILQGVNWFGFETQSHIPHGLWTRDYKQMLAQIKATGFNTIRLPFSLQGLTASATSNVDFSNGKNAALAGKTPQQAMDIIIDEAAANGLMVILDNHSQADDGYGYDLWYGQNGYTETQWVNAWKGLATRYANKPNVIGADLKNEPHGSATWGTGAANDWRRAAELAGNAVLASNPKWLIFVEGIEGTVVGGQTIATNWWGGNLQGVKSNPVRLNVAHKLVYSLHEYGPEVYNQPWFSDTDMVSTLYSRWNNVFGYIQSSGTAPILVGEFGVKDVSTSATSGKWFRQFADYLSSKGISWTFWAWNPDSGDTGGILQDDWNTVNTSKMSVVTPLIQKLSISFPGKPSAIPPATVASSKGATTKKVTCRNTQTKQSKVFTQTSCPIGWVKVTH</sequence>
<reference evidence="7" key="1">
    <citation type="submission" date="2020-05" db="EMBL/GenBank/DDBJ databases">
        <authorList>
            <person name="Chiriac C."/>
            <person name="Salcher M."/>
            <person name="Ghai R."/>
            <person name="Kavagutti S V."/>
        </authorList>
    </citation>
    <scope>NUCLEOTIDE SEQUENCE</scope>
</reference>
<dbReference type="InterPro" id="IPR001547">
    <property type="entry name" value="Glyco_hydro_5"/>
</dbReference>
<organism evidence="7">
    <name type="scientific">freshwater metagenome</name>
    <dbReference type="NCBI Taxonomy" id="449393"/>
    <lineage>
        <taxon>unclassified sequences</taxon>
        <taxon>metagenomes</taxon>
        <taxon>ecological metagenomes</taxon>
    </lineage>
</organism>
<evidence type="ECO:0000256" key="1">
    <source>
        <dbReference type="ARBA" id="ARBA00022801"/>
    </source>
</evidence>
<proteinExistence type="predicted"/>
<gene>
    <name evidence="7" type="ORF">UFOPK3495_00778</name>
    <name evidence="8" type="ORF">UFOPK4237_00613</name>
</gene>
<protein>
    <submittedName>
        <fullName evidence="7">Unannotated protein</fullName>
    </submittedName>
</protein>
<keyword evidence="3" id="KW-0119">Carbohydrate metabolism</keyword>
<dbReference type="InterPro" id="IPR018087">
    <property type="entry name" value="Glyco_hydro_5_CS"/>
</dbReference>
<keyword evidence="4" id="KW-0326">Glycosidase</keyword>
<feature type="domain" description="Glycoside hydrolase family 5" evidence="6">
    <location>
        <begin position="46"/>
        <end position="357"/>
    </location>
</feature>
<evidence type="ECO:0000256" key="3">
    <source>
        <dbReference type="ARBA" id="ARBA00023277"/>
    </source>
</evidence>
<dbReference type="SUPFAM" id="SSF51445">
    <property type="entry name" value="(Trans)glycosidases"/>
    <property type="match status" value="1"/>
</dbReference>
<dbReference type="PANTHER" id="PTHR35923:SF2">
    <property type="entry name" value="ENDOGLUCANASE"/>
    <property type="match status" value="1"/>
</dbReference>
<dbReference type="GO" id="GO:0004553">
    <property type="term" value="F:hydrolase activity, hydrolyzing O-glycosyl compounds"/>
    <property type="evidence" value="ECO:0007669"/>
    <property type="project" value="InterPro"/>
</dbReference>
<name>A0A6J7FUL6_9ZZZZ</name>
<dbReference type="PANTHER" id="PTHR35923">
    <property type="entry name" value="MAJOR EXTRACELLULAR ENDOGLUCANASE"/>
    <property type="match status" value="1"/>
</dbReference>
<accession>A0A6J7FUL6</accession>
<dbReference type="InterPro" id="IPR017853">
    <property type="entry name" value="GH"/>
</dbReference>
<dbReference type="AlphaFoldDB" id="A0A6J7FUL6"/>
<evidence type="ECO:0000256" key="2">
    <source>
        <dbReference type="ARBA" id="ARBA00023001"/>
    </source>
</evidence>
<evidence type="ECO:0000313" key="8">
    <source>
        <dbReference type="EMBL" id="CAB5037296.1"/>
    </source>
</evidence>
<evidence type="ECO:0000256" key="5">
    <source>
        <dbReference type="ARBA" id="ARBA00023326"/>
    </source>
</evidence>
<evidence type="ECO:0000256" key="4">
    <source>
        <dbReference type="ARBA" id="ARBA00023295"/>
    </source>
</evidence>
<keyword evidence="2" id="KW-0136">Cellulose degradation</keyword>
<dbReference type="PROSITE" id="PS00659">
    <property type="entry name" value="GLYCOSYL_HYDROL_F5"/>
    <property type="match status" value="1"/>
</dbReference>
<dbReference type="Gene3D" id="3.20.20.80">
    <property type="entry name" value="Glycosidases"/>
    <property type="match status" value="1"/>
</dbReference>
<keyword evidence="5" id="KW-0624">Polysaccharide degradation</keyword>